<protein>
    <submittedName>
        <fullName evidence="1">Uncharacterized protein</fullName>
    </submittedName>
</protein>
<gene>
    <name evidence="1" type="ORF">BIW11_09711</name>
</gene>
<dbReference type="EMBL" id="MNPL01009891">
    <property type="protein sequence ID" value="OQR73467.1"/>
    <property type="molecule type" value="Genomic_DNA"/>
</dbReference>
<evidence type="ECO:0000313" key="1">
    <source>
        <dbReference type="EMBL" id="OQR73467.1"/>
    </source>
</evidence>
<comment type="caution">
    <text evidence="1">The sequence shown here is derived from an EMBL/GenBank/DDBJ whole genome shotgun (WGS) entry which is preliminary data.</text>
</comment>
<dbReference type="Proteomes" id="UP000192247">
    <property type="component" value="Unassembled WGS sequence"/>
</dbReference>
<proteinExistence type="predicted"/>
<name>A0A1V9XIX5_9ACAR</name>
<sequence length="232" mass="25625">MPPTLSDQGDVGWFTGLFSSVSMRAVIASCKTLLFGRVSRPAPSLMDASTLAVTQTRNSSNSELEWRFACPENSVHLLTESSSQDDDTNPRSLITNEPLVRSILSQYGHAMREASIACEPLTSRDLFDKSKLEQTSPMERPSPEPALLGCLLTGLLQAITLPRLRQGSTESRFLVFEEVERYDGQASGVTSLKVNQVALRPGLIEMKSGMVTPNFLGFFFEVWRNQAEAYLT</sequence>
<evidence type="ECO:0000313" key="2">
    <source>
        <dbReference type="Proteomes" id="UP000192247"/>
    </source>
</evidence>
<dbReference type="InParanoid" id="A0A1V9XIX5"/>
<keyword evidence="2" id="KW-1185">Reference proteome</keyword>
<accession>A0A1V9XIX5</accession>
<reference evidence="1 2" key="1">
    <citation type="journal article" date="2017" name="Gigascience">
        <title>Draft genome of the honey bee ectoparasitic mite, Tropilaelaps mercedesae, is shaped by the parasitic life history.</title>
        <authorList>
            <person name="Dong X."/>
            <person name="Armstrong S.D."/>
            <person name="Xia D."/>
            <person name="Makepeace B.L."/>
            <person name="Darby A.C."/>
            <person name="Kadowaki T."/>
        </authorList>
    </citation>
    <scope>NUCLEOTIDE SEQUENCE [LARGE SCALE GENOMIC DNA]</scope>
    <source>
        <strain evidence="1">Wuxi-XJTLU</strain>
    </source>
</reference>
<dbReference type="AlphaFoldDB" id="A0A1V9XIX5"/>
<organism evidence="1 2">
    <name type="scientific">Tropilaelaps mercedesae</name>
    <dbReference type="NCBI Taxonomy" id="418985"/>
    <lineage>
        <taxon>Eukaryota</taxon>
        <taxon>Metazoa</taxon>
        <taxon>Ecdysozoa</taxon>
        <taxon>Arthropoda</taxon>
        <taxon>Chelicerata</taxon>
        <taxon>Arachnida</taxon>
        <taxon>Acari</taxon>
        <taxon>Parasitiformes</taxon>
        <taxon>Mesostigmata</taxon>
        <taxon>Gamasina</taxon>
        <taxon>Dermanyssoidea</taxon>
        <taxon>Laelapidae</taxon>
        <taxon>Tropilaelaps</taxon>
    </lineage>
</organism>